<dbReference type="AlphaFoldDB" id="A0A6L7INH2"/>
<dbReference type="EMBL" id="CP063310">
    <property type="protein sequence ID" value="QOS68127.1"/>
    <property type="molecule type" value="Genomic_DNA"/>
</dbReference>
<sequence length="263" mass="29303">MFFSYRFKCSCQNRSQTRIFSKNAILDSRNGFCVCSPELTFLQVADSFDLVRLVDLAYELCGTYDTSTGNVRECAPLTTIAKLKTYVGKSEGVRGRKKALRALRYAADGSASPRETVLAMLLCLPHSLGGYRFALPQLNCRIDVSARAKAVTDKRFYRCDLYWSEAKLAVEYDSDLEHLGSRNAASDSSRRTALDALGVTVVTVTTLQIASRVEMEHVAHRVARCLGKRLQYREPGFSSANLRLRTKLLSSLQDEGVLTALQC</sequence>
<protein>
    <recommendedName>
        <fullName evidence="3">DUF559 domain-containing protein</fullName>
    </recommendedName>
</protein>
<dbReference type="KEGG" id="egd:GS424_016815"/>
<dbReference type="Proteomes" id="UP000478463">
    <property type="component" value="Chromosome"/>
</dbReference>
<evidence type="ECO:0000313" key="1">
    <source>
        <dbReference type="EMBL" id="QOS68127.1"/>
    </source>
</evidence>
<evidence type="ECO:0008006" key="3">
    <source>
        <dbReference type="Google" id="ProtNLM"/>
    </source>
</evidence>
<accession>A0A6L7INH2</accession>
<evidence type="ECO:0000313" key="2">
    <source>
        <dbReference type="Proteomes" id="UP000478463"/>
    </source>
</evidence>
<reference evidence="1 2" key="1">
    <citation type="submission" date="2020-10" db="EMBL/GenBank/DDBJ databases">
        <title>Eggerthella sp. nov., isolated from human feces.</title>
        <authorList>
            <person name="Yajun G."/>
        </authorList>
    </citation>
    <scope>NUCLEOTIDE SEQUENCE [LARGE SCALE GENOMIC DNA]</scope>
    <source>
        <strain evidence="1 2">HF-1101</strain>
    </source>
</reference>
<gene>
    <name evidence="1" type="ORF">GS424_016815</name>
</gene>
<dbReference type="Gene3D" id="3.40.960.10">
    <property type="entry name" value="VSR Endonuclease"/>
    <property type="match status" value="1"/>
</dbReference>
<proteinExistence type="predicted"/>
<name>A0A6L7INH2_9ACTN</name>
<dbReference type="RefSeq" id="WP_160940983.1">
    <property type="nucleotide sequence ID" value="NZ_CP063310.1"/>
</dbReference>
<organism evidence="1 2">
    <name type="scientific">Eggerthella guodeyinii</name>
    <dbReference type="NCBI Taxonomy" id="2690837"/>
    <lineage>
        <taxon>Bacteria</taxon>
        <taxon>Bacillati</taxon>
        <taxon>Actinomycetota</taxon>
        <taxon>Coriobacteriia</taxon>
        <taxon>Eggerthellales</taxon>
        <taxon>Eggerthellaceae</taxon>
        <taxon>Eggerthella</taxon>
    </lineage>
</organism>